<name>A0A2U3KZR1_9BACT</name>
<evidence type="ECO:0000313" key="2">
    <source>
        <dbReference type="EMBL" id="SPF45151.1"/>
    </source>
</evidence>
<accession>A0A2U3KZR1</accession>
<dbReference type="Pfam" id="PF04187">
    <property type="entry name" value="Cofac_haem_bdg"/>
    <property type="match status" value="1"/>
</dbReference>
<dbReference type="OrthoDB" id="9795827at2"/>
<proteinExistence type="predicted"/>
<protein>
    <recommendedName>
        <fullName evidence="1">Haem-binding uptake Tiki superfamily ChaN domain-containing protein</fullName>
    </recommendedName>
</protein>
<dbReference type="EMBL" id="OMOD01000151">
    <property type="protein sequence ID" value="SPF45151.1"/>
    <property type="molecule type" value="Genomic_DNA"/>
</dbReference>
<dbReference type="SUPFAM" id="SSF159501">
    <property type="entry name" value="EreA/ChaN-like"/>
    <property type="match status" value="1"/>
</dbReference>
<evidence type="ECO:0000259" key="1">
    <source>
        <dbReference type="Pfam" id="PF04187"/>
    </source>
</evidence>
<dbReference type="AlphaFoldDB" id="A0A2U3KZR1"/>
<dbReference type="Gene3D" id="3.40.50.11550">
    <property type="match status" value="1"/>
</dbReference>
<gene>
    <name evidence="2" type="ORF">SBA1_560019</name>
</gene>
<feature type="domain" description="Haem-binding uptake Tiki superfamily ChaN" evidence="1">
    <location>
        <begin position="59"/>
        <end position="180"/>
    </location>
</feature>
<sequence length="538" mass="60402">MASSTNLRSRRSVAERHALAGVEREIRAQDSHNRRKYLRDFTQAFRNYDSLLDSGAMQNAMRAADVVLIGDYHALPAAQRYAATLIEQRALAGGRPVVLGVETIFARDQHILDEWWRREIDEDELRQRIRFDLDWGYDWIPVRELLVAARDHAEALYGLDCMPREDLRKIGARDRHAAAKVAEIRARHPHAVIFVLFGESHLAPGHLPRLLHREMPGTRVLTVLQNIDALYWRAAGERVDQVEAVRVNDDVLCVFNATPLEKYESYRLFLDQWSRADEGPDFAPTIYNLIDSLASFLEINRYSSHNGTQPRFLVDMLPEVHGRSADDMLRRLLRRKGVGDEECESMLASVEEHGSAYLPQVNAFYIRDFQMIYAAEDAARFLHHACRGLPHRLHDHGGDGTAGNGNGNGNGTGQARAAVDDFCARIIEHAVAYFGSRVLYPARPAPPDDGSQLSRAACEKAAQAAVRGGEDRFETSEREWGYRMGSQIYDAYLAGKVAPSGLRRLFLAHVEEPGMARKVCAAVIAKLRSAARKAVTAS</sequence>
<reference evidence="3" key="1">
    <citation type="submission" date="2018-02" db="EMBL/GenBank/DDBJ databases">
        <authorList>
            <person name="Hausmann B."/>
        </authorList>
    </citation>
    <scope>NUCLEOTIDE SEQUENCE [LARGE SCALE GENOMIC DNA]</scope>
    <source>
        <strain evidence="3">Peat soil MAG SbA1</strain>
    </source>
</reference>
<organism evidence="2 3">
    <name type="scientific">Candidatus Sulfotelmatobacter kueseliae</name>
    <dbReference type="NCBI Taxonomy" id="2042962"/>
    <lineage>
        <taxon>Bacteria</taxon>
        <taxon>Pseudomonadati</taxon>
        <taxon>Acidobacteriota</taxon>
        <taxon>Terriglobia</taxon>
        <taxon>Terriglobales</taxon>
        <taxon>Candidatus Korobacteraceae</taxon>
        <taxon>Candidatus Sulfotelmatobacter</taxon>
    </lineage>
</organism>
<dbReference type="InterPro" id="IPR007314">
    <property type="entry name" value="Cofac_haem-bd_dom"/>
</dbReference>
<dbReference type="Proteomes" id="UP000238701">
    <property type="component" value="Unassembled WGS sequence"/>
</dbReference>
<evidence type="ECO:0000313" key="3">
    <source>
        <dbReference type="Proteomes" id="UP000238701"/>
    </source>
</evidence>